<feature type="compositionally biased region" description="Basic and acidic residues" evidence="2">
    <location>
        <begin position="221"/>
        <end position="246"/>
    </location>
</feature>
<feature type="compositionally biased region" description="Basic and acidic residues" evidence="2">
    <location>
        <begin position="1264"/>
        <end position="1309"/>
    </location>
</feature>
<feature type="compositionally biased region" description="Basic and acidic residues" evidence="2">
    <location>
        <begin position="54"/>
        <end position="81"/>
    </location>
</feature>
<feature type="compositionally biased region" description="Low complexity" evidence="2">
    <location>
        <begin position="1312"/>
        <end position="1326"/>
    </location>
</feature>
<evidence type="ECO:0000256" key="1">
    <source>
        <dbReference type="ARBA" id="ARBA00022691"/>
    </source>
</evidence>
<dbReference type="InterPro" id="IPR025799">
    <property type="entry name" value="Arg_MeTrfase"/>
</dbReference>
<gene>
    <name evidence="3" type="ORF">PKNOH_S120163800</name>
</gene>
<dbReference type="eggNOG" id="ENOG502SNWU">
    <property type="taxonomic scope" value="Eukaryota"/>
</dbReference>
<keyword evidence="1" id="KW-0949">S-adenosyl-L-methionine</keyword>
<feature type="compositionally biased region" description="Acidic residues" evidence="2">
    <location>
        <begin position="831"/>
        <end position="840"/>
    </location>
</feature>
<evidence type="ECO:0000313" key="4">
    <source>
        <dbReference type="Proteomes" id="UP000195012"/>
    </source>
</evidence>
<organism evidence="3 4">
    <name type="scientific">Plasmodium knowlesi</name>
    <dbReference type="NCBI Taxonomy" id="5850"/>
    <lineage>
        <taxon>Eukaryota</taxon>
        <taxon>Sar</taxon>
        <taxon>Alveolata</taxon>
        <taxon>Apicomplexa</taxon>
        <taxon>Aconoidasida</taxon>
        <taxon>Haemosporida</taxon>
        <taxon>Plasmodiidae</taxon>
        <taxon>Plasmodium</taxon>
        <taxon>Plasmodium (Plasmodium)</taxon>
    </lineage>
</organism>
<dbReference type="Proteomes" id="UP000195012">
    <property type="component" value="Unassembled WGS sequence"/>
</dbReference>
<dbReference type="PANTHER" id="PTHR11006:SF53">
    <property type="entry name" value="PROTEIN ARGININE N-METHYLTRANSFERASE 3"/>
    <property type="match status" value="1"/>
</dbReference>
<feature type="compositionally biased region" description="Basic and acidic residues" evidence="2">
    <location>
        <begin position="841"/>
        <end position="856"/>
    </location>
</feature>
<feature type="region of interest" description="Disordered" evidence="2">
    <location>
        <begin position="311"/>
        <end position="332"/>
    </location>
</feature>
<protein>
    <submittedName>
        <fullName evidence="3">Uncharacterized protein</fullName>
    </submittedName>
</protein>
<feature type="compositionally biased region" description="Basic residues" evidence="2">
    <location>
        <begin position="1342"/>
        <end position="1357"/>
    </location>
</feature>
<comment type="caution">
    <text evidence="3">The sequence shown here is derived from an EMBL/GenBank/DDBJ whole genome shotgun (WGS) entry which is preliminary data.</text>
</comment>
<feature type="compositionally biased region" description="Basic and acidic residues" evidence="2">
    <location>
        <begin position="312"/>
        <end position="325"/>
    </location>
</feature>
<proteinExistence type="predicted"/>
<dbReference type="InterPro" id="IPR029063">
    <property type="entry name" value="SAM-dependent_MTases_sf"/>
</dbReference>
<dbReference type="GO" id="GO:0016274">
    <property type="term" value="F:protein-arginine N-methyltransferase activity"/>
    <property type="evidence" value="ECO:0007669"/>
    <property type="project" value="InterPro"/>
</dbReference>
<accession>A0A1Y3DLY8</accession>
<dbReference type="PANTHER" id="PTHR11006">
    <property type="entry name" value="PROTEIN ARGININE N-METHYLTRANSFERASE"/>
    <property type="match status" value="1"/>
</dbReference>
<dbReference type="OMA" id="MRWTGHK"/>
<dbReference type="GO" id="GO:0005634">
    <property type="term" value="C:nucleus"/>
    <property type="evidence" value="ECO:0007669"/>
    <property type="project" value="TreeGrafter"/>
</dbReference>
<feature type="region of interest" description="Disordered" evidence="2">
    <location>
        <begin position="1072"/>
        <end position="1093"/>
    </location>
</feature>
<name>A0A1Y3DLY8_PLAKN</name>
<feature type="compositionally biased region" description="Basic and acidic residues" evidence="2">
    <location>
        <begin position="358"/>
        <end position="400"/>
    </location>
</feature>
<feature type="region of interest" description="Disordered" evidence="2">
    <location>
        <begin position="823"/>
        <end position="856"/>
    </location>
</feature>
<feature type="compositionally biased region" description="Basic and acidic residues" evidence="2">
    <location>
        <begin position="164"/>
        <end position="174"/>
    </location>
</feature>
<evidence type="ECO:0000256" key="2">
    <source>
        <dbReference type="SAM" id="MobiDB-lite"/>
    </source>
</evidence>
<dbReference type="VEuPathDB" id="PlasmoDB:PKNOH_S120163800"/>
<dbReference type="SUPFAM" id="SSF53335">
    <property type="entry name" value="S-adenosyl-L-methionine-dependent methyltransferases"/>
    <property type="match status" value="1"/>
</dbReference>
<feature type="region of interest" description="Disordered" evidence="2">
    <location>
        <begin position="1192"/>
        <end position="1362"/>
    </location>
</feature>
<dbReference type="Gene3D" id="3.40.50.150">
    <property type="entry name" value="Vaccinia Virus protein VP39"/>
    <property type="match status" value="1"/>
</dbReference>
<feature type="region of interest" description="Disordered" evidence="2">
    <location>
        <begin position="351"/>
        <end position="422"/>
    </location>
</feature>
<feature type="compositionally biased region" description="Polar residues" evidence="2">
    <location>
        <begin position="1202"/>
        <end position="1215"/>
    </location>
</feature>
<evidence type="ECO:0000313" key="3">
    <source>
        <dbReference type="EMBL" id="OTN65179.1"/>
    </source>
</evidence>
<dbReference type="VEuPathDB" id="PlasmoDB:PKA1H_090050800"/>
<feature type="region of interest" description="Disordered" evidence="2">
    <location>
        <begin position="51"/>
        <end position="81"/>
    </location>
</feature>
<dbReference type="GO" id="GO:0042054">
    <property type="term" value="F:histone methyltransferase activity"/>
    <property type="evidence" value="ECO:0007669"/>
    <property type="project" value="TreeGrafter"/>
</dbReference>
<feature type="compositionally biased region" description="Basic and acidic residues" evidence="2">
    <location>
        <begin position="1133"/>
        <end position="1159"/>
    </location>
</feature>
<reference evidence="3 4" key="1">
    <citation type="submission" date="2017-05" db="EMBL/GenBank/DDBJ databases">
        <title>PacBio assembly of a Plasmodium knowlesi genome sequence with Hi-C correction and manual annotation of the SICAvar gene family.</title>
        <authorList>
            <person name="Lapp S.A."/>
            <person name="Geraldo J.A."/>
            <person name="Chien J.-T."/>
            <person name="Ay F."/>
            <person name="Pakala S.B."/>
            <person name="Batugedara G."/>
            <person name="Humphrey J.C."/>
            <person name="Debarry J.D."/>
            <person name="Le Roch K.G."/>
            <person name="Galinski M.R."/>
            <person name="Kissinger J.C."/>
        </authorList>
    </citation>
    <scope>NUCLEOTIDE SEQUENCE [LARGE SCALE GENOMIC DNA]</scope>
    <source>
        <strain evidence="4">Malayan Strain Pk1 (A+)</strain>
    </source>
</reference>
<dbReference type="VEuPathDB" id="PlasmoDB:PKNH_0945100"/>
<feature type="compositionally biased region" description="Basic and acidic residues" evidence="2">
    <location>
        <begin position="1243"/>
        <end position="1256"/>
    </location>
</feature>
<feature type="region of interest" description="Disordered" evidence="2">
    <location>
        <begin position="143"/>
        <end position="174"/>
    </location>
</feature>
<feature type="region of interest" description="Disordered" evidence="2">
    <location>
        <begin position="1133"/>
        <end position="1178"/>
    </location>
</feature>
<sequence>MNLESSHKILTHTPNGASANSSCKGMNHHVLKGDYTNEIKKKEIRNKQVGNTNKNEKNCNIKNTDTHFEKDEGDKHVEEKKSIPSDLQGIDKLTCGSKKGIPFCMGTKDVTSCFSHCEGYPHGNYKEDSVTLECAEACETEGCTDNSGADGGANCDSSRGSKTGQERILRGEAEKVEKITQRDTLKGGVEQNDVLPEIGLGKHDPSRNVIGVESKASAPKESTKRCSSRESIKDGKETDTPSIKNDKNLMKEKCRKIKESQGKVNNDNLEIKCEHNSSRRIHTSDGGNWCNKNCSVVSTGKWIDEILEDEKEEHQMEKSASDKGNVKKSKRKYSQENIIRKVEIGLHEKGNIRKKIKDSHMEDGDDITKEKGEGNDKGGHEEKHISGKSIKAENAKKEPAGSELDLEKEEIESHSRDATTAESISQACAYKKEKIDDDKTYNVSGGKEVAMKGRSVSKEEGNEDTLKIINPTDEGQPKKKYARLLKSLQINLSKKKIEQGGEKRIKTWGEKLTLQEKINQFIKNKIATRTEYKYGKKPNTLSICNQFNLYNHLTMLNDFNRLHYYRAAMRWTGHKDIYACENDPLMAHYGKGENSSNHVIITDNTTKEKNTTMLAEEEICQFNGENVSTVGNTISMYDEEVVGMLEDQNGGKNPYIFFENNKECYVYNKNIIEIGTGPLSLLSINAILNGAKHVDALEVNKDASEMAKKLIEGYNLEDFIKIINCYSKMYVYKGEDGQRRVKRRSSFYNYFDSNTDEQECSNFNYDLIISEVIGDFASQEGVADIYLDLHKKIFSYRKYQEYLHNWRMEDGGDSWDSDRNALRNHRTKASDEEEGPIDYEESGKNEQASEQRGQEISKKRKKISYSEFAADDKLYCCKEFYEMNVKSIPYSVTTYYCPVKFPYYDNIIYKSENYPERTIISPKSKLLQSVMLEWSNLSLTEDQNENNDFGTLEYLYLEQNVANQMIQRRNHIFSIQRNGPFCGFLITIDVEIRKGEHFGTKYGTCDSWYTNIVLLKDEINVNKDDLVISKTYTNLLNYNENIIDRKVVLVSRPSYTFYGYILKSIGQDTFSESTSDSDGDVNNNCFQNSDSEDYQSNGSSYIYLDDGTILLLDEMTFHEKVLTRRVRQNDGKDVTVGETEREDNSESVKGEEVKTSEKNKRMKGNKLNSSDKQMEGNVEGHSDVAHGLAENHCGNRGVDQVKGTTQGRSAGNTSHIDMRNRTARGGEGTGGSALSRGRRKIGSHRDALVNKREKGKGANLGEESYMKGDIPSRDEQIKKEDYSPRSKQNEGSKSIKGEKANLGTVEKENTASSSGGNINNPNSTPNRAQSMPKEGAKDQANGKKKKDNIRGGNKYRKLSNESREEYEKDIAGIINNYNSNAKFYYENLKDKILVYRNTKYKLLHIYEPVVIDYDEQATVIYKKDDIYNSRENNMSMFVNNVYH</sequence>
<feature type="region of interest" description="Disordered" evidence="2">
    <location>
        <begin position="196"/>
        <end position="246"/>
    </location>
</feature>
<dbReference type="OrthoDB" id="41566at2759"/>
<dbReference type="EMBL" id="NETL01000026">
    <property type="protein sequence ID" value="OTN65179.1"/>
    <property type="molecule type" value="Genomic_DNA"/>
</dbReference>